<dbReference type="RefSeq" id="WP_197036693.1">
    <property type="nucleotide sequence ID" value="NZ_CABWIH010000029.1"/>
</dbReference>
<evidence type="ECO:0000313" key="1">
    <source>
        <dbReference type="EMBL" id="VWL91145.1"/>
    </source>
</evidence>
<dbReference type="SUPFAM" id="SSF81301">
    <property type="entry name" value="Nucleotidyltransferase"/>
    <property type="match status" value="1"/>
</dbReference>
<sequence>MEAILKRDGLSLELLSSLSYKSELGISLKKNLHYFKRDELLDELNSARKWYTSLGVLVDLPVDYRIKSAQSISFKYDRYYPDHQVRKVFNDLLGFRSMVDSYDDILGAEEACLKVVDLSCGKSVDDGYRGVHVYFTRKPGYYPVEIQYNTYYDRQINNWLHKHVYKRFDNPNIGFELRLAYERGFIHSEDDFVRRLDDVLSGC</sequence>
<accession>A0A5K1IRV5</accession>
<proteinExistence type="predicted"/>
<dbReference type="AlphaFoldDB" id="A0A5K1IRV5"/>
<gene>
    <name evidence="1" type="ORF">LMKDKBCB_01272</name>
</gene>
<dbReference type="InterPro" id="IPR043519">
    <property type="entry name" value="NT_sf"/>
</dbReference>
<reference evidence="1 2" key="1">
    <citation type="submission" date="2019-10" db="EMBL/GenBank/DDBJ databases">
        <authorList>
            <person name="Wolf R A."/>
        </authorList>
    </citation>
    <scope>NUCLEOTIDE SEQUENCE [LARGE SCALE GENOMIC DNA]</scope>
    <source>
        <strain evidence="1">Collinsella_aerofaciens_AK_138A</strain>
    </source>
</reference>
<organism evidence="1 2">
    <name type="scientific">Collinsella aerofaciens</name>
    <dbReference type="NCBI Taxonomy" id="74426"/>
    <lineage>
        <taxon>Bacteria</taxon>
        <taxon>Bacillati</taxon>
        <taxon>Actinomycetota</taxon>
        <taxon>Coriobacteriia</taxon>
        <taxon>Coriobacteriales</taxon>
        <taxon>Coriobacteriaceae</taxon>
        <taxon>Collinsella</taxon>
    </lineage>
</organism>
<evidence type="ECO:0000313" key="2">
    <source>
        <dbReference type="Proteomes" id="UP000330807"/>
    </source>
</evidence>
<name>A0A5K1IRV5_9ACTN</name>
<dbReference type="Proteomes" id="UP000330807">
    <property type="component" value="Unassembled WGS sequence"/>
</dbReference>
<dbReference type="EMBL" id="CABWIH010000029">
    <property type="protein sequence ID" value="VWL91145.1"/>
    <property type="molecule type" value="Genomic_DNA"/>
</dbReference>
<dbReference type="Gene3D" id="3.30.460.10">
    <property type="entry name" value="Beta Polymerase, domain 2"/>
    <property type="match status" value="1"/>
</dbReference>
<protein>
    <submittedName>
        <fullName evidence="1">Uncharacterized protein</fullName>
    </submittedName>
</protein>